<dbReference type="AlphaFoldDB" id="A0A3S3QPY5"/>
<dbReference type="PIRSF" id="PIRSF028696">
    <property type="entry name" value="UCP028696"/>
    <property type="match status" value="1"/>
</dbReference>
<dbReference type="OrthoDB" id="6199337at2"/>
<accession>A0A3S3QPY5</accession>
<proteinExistence type="predicted"/>
<evidence type="ECO:0000313" key="2">
    <source>
        <dbReference type="EMBL" id="RWX55656.1"/>
    </source>
</evidence>
<organism evidence="2 3">
    <name type="scientific">Photobacterium chitinilyticum</name>
    <dbReference type="NCBI Taxonomy" id="2485123"/>
    <lineage>
        <taxon>Bacteria</taxon>
        <taxon>Pseudomonadati</taxon>
        <taxon>Pseudomonadota</taxon>
        <taxon>Gammaproteobacteria</taxon>
        <taxon>Vibrionales</taxon>
        <taxon>Vibrionaceae</taxon>
        <taxon>Photobacterium</taxon>
    </lineage>
</organism>
<keyword evidence="1" id="KW-0732">Signal</keyword>
<protein>
    <submittedName>
        <fullName evidence="2">DUF2860 domain-containing protein</fullName>
    </submittedName>
</protein>
<evidence type="ECO:0000256" key="1">
    <source>
        <dbReference type="SAM" id="SignalP"/>
    </source>
</evidence>
<name>A0A3S3QPY5_9GAMM</name>
<evidence type="ECO:0000313" key="3">
    <source>
        <dbReference type="Proteomes" id="UP000287563"/>
    </source>
</evidence>
<comment type="caution">
    <text evidence="2">The sequence shown here is derived from an EMBL/GenBank/DDBJ whole genome shotgun (WGS) entry which is preliminary data.</text>
</comment>
<dbReference type="RefSeq" id="WP_128783680.1">
    <property type="nucleotide sequence ID" value="NZ_RJLM01000003.1"/>
</dbReference>
<keyword evidence="3" id="KW-1185">Reference proteome</keyword>
<dbReference type="Pfam" id="PF11059">
    <property type="entry name" value="DUF2860"/>
    <property type="match status" value="1"/>
</dbReference>
<gene>
    <name evidence="2" type="ORF">EDI28_09900</name>
</gene>
<sequence length="324" mass="35848">MEKKYLVCCMALFSGQALAELGESGFSGEISALIGFGSEESNFNTDSDKTINNVDNSGQSKSEVLAAPLGQLRYTFGQLDNHQVFIGTSREDIAVGDFALEAGYRFGLTEDSSVAVSFLPTIMGGETWEDPYLVGAERKATDISGNAFRFQYNGIMDSPFSLDLAYYTQDIDVEHSGSQYTSTQQKLLDRSGNGLYSKASYKYMIDSTSLLQPALIYKTFSADGEAMSSKSYGAELSYMKFVSKHAFSISGKYLNISYDASHPVFDIEQKNSEYSLFAGYEYDQFMGWDDWAFNAIAGYDAKSSNITFFDETQYMVGVGVTYKF</sequence>
<dbReference type="EMBL" id="RJLM01000003">
    <property type="protein sequence ID" value="RWX55656.1"/>
    <property type="molecule type" value="Genomic_DNA"/>
</dbReference>
<feature type="signal peptide" evidence="1">
    <location>
        <begin position="1"/>
        <end position="19"/>
    </location>
</feature>
<dbReference type="Proteomes" id="UP000287563">
    <property type="component" value="Unassembled WGS sequence"/>
</dbReference>
<reference evidence="2 3" key="1">
    <citation type="submission" date="2018-11" db="EMBL/GenBank/DDBJ databases">
        <title>Photobacterium sp. BEI247 sp. nov., a marine bacterium isolated from Yongle Blue Hole in the South China Sea.</title>
        <authorList>
            <person name="Wang X."/>
        </authorList>
    </citation>
    <scope>NUCLEOTIDE SEQUENCE [LARGE SCALE GENOMIC DNA]</scope>
    <source>
        <strain evidence="3">BEI247</strain>
    </source>
</reference>
<dbReference type="InterPro" id="IPR016896">
    <property type="entry name" value="DUF2860"/>
</dbReference>
<feature type="chain" id="PRO_5018525051" evidence="1">
    <location>
        <begin position="20"/>
        <end position="324"/>
    </location>
</feature>